<evidence type="ECO:0000313" key="2">
    <source>
        <dbReference type="EMBL" id="SBV95822.1"/>
    </source>
</evidence>
<gene>
    <name evidence="2" type="ORF">KL86DYS1_11493</name>
</gene>
<proteinExistence type="predicted"/>
<dbReference type="InterPro" id="IPR005135">
    <property type="entry name" value="Endo/exonuclease/phosphatase"/>
</dbReference>
<sequence length="351" mass="40421">MSGLSKGWKILQGIILLLIISIQTNAQENFRIMFYNVENMYDTKDNPKTNDDDLTPNGQLHWTNYRYWKKLNDISTVISSAGDDRYPPALVGICEVENDSVLYDLTKRARLRKHKYEYIITNSKDNRGSNTALLYQRDQIKIISKRSYTPTLQSDPSKTTRDILHVTGEVINDQILDIFVCHFPSRREGIKKTRPDRIRCAELLRQKTDSLFRIRKKANIIIMGDFNDYPNDTSLSESLGAHSIKSPVSDKSLYNMFYHRLGEKDTGSYKYKGKWNFIDQFITSGNLLNPSSKISIKKKEAHIYSAPFLLHDDNTKSGGGGQKPFRTYSGFKYLGGYSDHLPIYMDLIIKN</sequence>
<dbReference type="SUPFAM" id="SSF56219">
    <property type="entry name" value="DNase I-like"/>
    <property type="match status" value="1"/>
</dbReference>
<dbReference type="Pfam" id="PF19580">
    <property type="entry name" value="Exo_endo_phos_3"/>
    <property type="match status" value="1"/>
</dbReference>
<organism evidence="2">
    <name type="scientific">uncultured Dysgonomonas sp</name>
    <dbReference type="NCBI Taxonomy" id="206096"/>
    <lineage>
        <taxon>Bacteria</taxon>
        <taxon>Pseudomonadati</taxon>
        <taxon>Bacteroidota</taxon>
        <taxon>Bacteroidia</taxon>
        <taxon>Bacteroidales</taxon>
        <taxon>Dysgonomonadaceae</taxon>
        <taxon>Dysgonomonas</taxon>
        <taxon>environmental samples</taxon>
    </lineage>
</organism>
<name>A0A212J8Q1_9BACT</name>
<dbReference type="Gene3D" id="3.60.10.10">
    <property type="entry name" value="Endonuclease/exonuclease/phosphatase"/>
    <property type="match status" value="1"/>
</dbReference>
<evidence type="ECO:0000259" key="1">
    <source>
        <dbReference type="Pfam" id="PF19580"/>
    </source>
</evidence>
<dbReference type="GO" id="GO:0003824">
    <property type="term" value="F:catalytic activity"/>
    <property type="evidence" value="ECO:0007669"/>
    <property type="project" value="InterPro"/>
</dbReference>
<accession>A0A212J8Q1</accession>
<dbReference type="RefSeq" id="WP_296939492.1">
    <property type="nucleotide sequence ID" value="NZ_LT599032.1"/>
</dbReference>
<dbReference type="PANTHER" id="PTHR42834">
    <property type="entry name" value="ENDONUCLEASE/EXONUCLEASE/PHOSPHATASE FAMILY PROTEIN (AFU_ORTHOLOGUE AFUA_3G09210)"/>
    <property type="match status" value="1"/>
</dbReference>
<dbReference type="PANTHER" id="PTHR42834:SF1">
    <property type="entry name" value="ENDONUCLEASE_EXONUCLEASE_PHOSPHATASE FAMILY PROTEIN (AFU_ORTHOLOGUE AFUA_3G09210)"/>
    <property type="match status" value="1"/>
</dbReference>
<feature type="domain" description="Endonuclease/exonuclease/phosphatase" evidence="1">
    <location>
        <begin position="32"/>
        <end position="347"/>
    </location>
</feature>
<protein>
    <recommendedName>
        <fullName evidence="1">Endonuclease/exonuclease/phosphatase domain-containing protein</fullName>
    </recommendedName>
</protein>
<dbReference type="AlphaFoldDB" id="A0A212J8Q1"/>
<reference evidence="2" key="1">
    <citation type="submission" date="2016-04" db="EMBL/GenBank/DDBJ databases">
        <authorList>
            <person name="Evans L.H."/>
            <person name="Alamgir A."/>
            <person name="Owens N."/>
            <person name="Weber N.D."/>
            <person name="Virtaneva K."/>
            <person name="Barbian K."/>
            <person name="Babar A."/>
            <person name="Rosenke K."/>
        </authorList>
    </citation>
    <scope>NUCLEOTIDE SEQUENCE</scope>
    <source>
        <strain evidence="2">86-1</strain>
    </source>
</reference>
<dbReference type="InterPro" id="IPR036691">
    <property type="entry name" value="Endo/exonu/phosph_ase_sf"/>
</dbReference>
<dbReference type="EMBL" id="FLUM01000001">
    <property type="protein sequence ID" value="SBV95822.1"/>
    <property type="molecule type" value="Genomic_DNA"/>
</dbReference>